<dbReference type="InterPro" id="IPR051056">
    <property type="entry name" value="Glycosyl_Hydrolase_73"/>
</dbReference>
<comment type="function">
    <text evidence="1">Flagellum-specific muramidase which hydrolyzes the peptidoglycan layer to assemble the rod structure in the periplasmic space.</text>
</comment>
<reference evidence="13" key="1">
    <citation type="journal article" date="2019" name="Int. J. Syst. Evol. Microbiol.">
        <title>The Global Catalogue of Microorganisms (GCM) 10K type strain sequencing project: providing services to taxonomists for standard genome sequencing and annotation.</title>
        <authorList>
            <consortium name="The Broad Institute Genomics Platform"/>
            <consortium name="The Broad Institute Genome Sequencing Center for Infectious Disease"/>
            <person name="Wu L."/>
            <person name="Ma J."/>
        </authorList>
    </citation>
    <scope>NUCLEOTIDE SEQUENCE [LARGE SCALE GENOMIC DNA]</scope>
    <source>
        <strain evidence="13">SHR3</strain>
    </source>
</reference>
<dbReference type="Gene3D" id="2.10.70.40">
    <property type="entry name" value="peptidoglycan hydrolase"/>
    <property type="match status" value="1"/>
</dbReference>
<evidence type="ECO:0000256" key="3">
    <source>
        <dbReference type="ARBA" id="ARBA00006880"/>
    </source>
</evidence>
<sequence>MTAARTGGVQLNAFDPNALGDLKRLARSEGQSDQALRAASRQFEALFVQMVMKSMRDATPAGGLLDSEQGRLFQGLLDQQLALNMAQGKGTGLADTLYRQLGGKAAGSALDAVDTRMTGNTGPAAGFDLGNVVRRAAIPAVRAAAAESAAGALAALPQGLAAAAGLVGGQGAAEEAGDAAAVAGSAALQARLGEAIRAAREAGGAISSRARDFVADVWPHAVEASRRTGIPPQFMVAQAALETGWGEKQLRHADGSPSHNLFNIKAGSSWDGRTVNVGTTEYANGRTYAEQSRFRAYGSYAESFADYARLLSNSPRYAAVLGQRDAGGFARGLQQAGYATDPMYADKLARIIGGSTLRNALASASASAA</sequence>
<evidence type="ECO:0000256" key="5">
    <source>
        <dbReference type="ARBA" id="ARBA00013433"/>
    </source>
</evidence>
<dbReference type="NCBIfam" id="TIGR02541">
    <property type="entry name" value="flagell_FlgJ"/>
    <property type="match status" value="1"/>
</dbReference>
<keyword evidence="12" id="KW-0969">Cilium</keyword>
<evidence type="ECO:0000259" key="11">
    <source>
        <dbReference type="SMART" id="SM00047"/>
    </source>
</evidence>
<keyword evidence="13" id="KW-1185">Reference proteome</keyword>
<gene>
    <name evidence="12" type="primary">flgJ</name>
    <name evidence="12" type="ORF">ACFPTN_06310</name>
</gene>
<dbReference type="InterPro" id="IPR013377">
    <property type="entry name" value="FlgJ"/>
</dbReference>
<dbReference type="GO" id="GO:0016787">
    <property type="term" value="F:hydrolase activity"/>
    <property type="evidence" value="ECO:0007669"/>
    <property type="project" value="UniProtKB-KW"/>
</dbReference>
<dbReference type="SMART" id="SM00047">
    <property type="entry name" value="LYZ2"/>
    <property type="match status" value="1"/>
</dbReference>
<evidence type="ECO:0000256" key="7">
    <source>
        <dbReference type="ARBA" id="ARBA00022801"/>
    </source>
</evidence>
<organism evidence="12 13">
    <name type="scientific">Thauera sinica</name>
    <dbReference type="NCBI Taxonomy" id="2665146"/>
    <lineage>
        <taxon>Bacteria</taxon>
        <taxon>Pseudomonadati</taxon>
        <taxon>Pseudomonadota</taxon>
        <taxon>Betaproteobacteria</taxon>
        <taxon>Rhodocyclales</taxon>
        <taxon>Zoogloeaceae</taxon>
        <taxon>Thauera</taxon>
    </lineage>
</organism>
<accession>A0ABW1AP47</accession>
<dbReference type="InterPro" id="IPR019301">
    <property type="entry name" value="Flagellar_prot_FlgJ_N"/>
</dbReference>
<dbReference type="PANTHER" id="PTHR33308:SF9">
    <property type="entry name" value="PEPTIDOGLYCAN HYDROLASE FLGJ"/>
    <property type="match status" value="1"/>
</dbReference>
<evidence type="ECO:0000313" key="12">
    <source>
        <dbReference type="EMBL" id="MFC5768980.1"/>
    </source>
</evidence>
<dbReference type="RefSeq" id="WP_096446164.1">
    <property type="nucleotide sequence ID" value="NZ_JBHSOG010000023.1"/>
</dbReference>
<evidence type="ECO:0000256" key="6">
    <source>
        <dbReference type="ARBA" id="ARBA00022764"/>
    </source>
</evidence>
<dbReference type="InterPro" id="IPR002901">
    <property type="entry name" value="MGlyc_endo_b_GlcNAc-like_dom"/>
</dbReference>
<evidence type="ECO:0000256" key="10">
    <source>
        <dbReference type="ARBA" id="ARBA00030835"/>
    </source>
</evidence>
<dbReference type="Pfam" id="PF10135">
    <property type="entry name" value="Rod-binding"/>
    <property type="match status" value="1"/>
</dbReference>
<comment type="similarity">
    <text evidence="3">In the N-terminal section; belongs to the FlgJ family.</text>
</comment>
<evidence type="ECO:0000256" key="1">
    <source>
        <dbReference type="ARBA" id="ARBA00002954"/>
    </source>
</evidence>
<comment type="subcellular location">
    <subcellularLocation>
        <location evidence="2">Periplasm</location>
    </subcellularLocation>
</comment>
<evidence type="ECO:0000256" key="4">
    <source>
        <dbReference type="ARBA" id="ARBA00007974"/>
    </source>
</evidence>
<proteinExistence type="inferred from homology"/>
<dbReference type="PANTHER" id="PTHR33308">
    <property type="entry name" value="PEPTIDOGLYCAN HYDROLASE FLGJ"/>
    <property type="match status" value="1"/>
</dbReference>
<keyword evidence="7 12" id="KW-0378">Hydrolase</keyword>
<feature type="domain" description="Mannosyl-glycoprotein endo-beta-N-acetylglucosamidase-like" evidence="11">
    <location>
        <begin position="201"/>
        <end position="365"/>
    </location>
</feature>
<keyword evidence="12" id="KW-0966">Cell projection</keyword>
<protein>
    <recommendedName>
        <fullName evidence="5">Peptidoglycan hydrolase FlgJ</fullName>
    </recommendedName>
    <alternativeName>
        <fullName evidence="10">Muramidase FlgJ</fullName>
    </alternativeName>
</protein>
<evidence type="ECO:0000313" key="13">
    <source>
        <dbReference type="Proteomes" id="UP001595974"/>
    </source>
</evidence>
<keyword evidence="8" id="KW-0326">Glycosidase</keyword>
<dbReference type="Gene3D" id="1.10.530.10">
    <property type="match status" value="1"/>
</dbReference>
<evidence type="ECO:0000256" key="2">
    <source>
        <dbReference type="ARBA" id="ARBA00004418"/>
    </source>
</evidence>
<keyword evidence="12" id="KW-0282">Flagellum</keyword>
<keyword evidence="6" id="KW-0574">Periplasm</keyword>
<dbReference type="EMBL" id="JBHSOG010000023">
    <property type="protein sequence ID" value="MFC5768980.1"/>
    <property type="molecule type" value="Genomic_DNA"/>
</dbReference>
<dbReference type="Proteomes" id="UP001595974">
    <property type="component" value="Unassembled WGS sequence"/>
</dbReference>
<name>A0ABW1AP47_9RHOO</name>
<dbReference type="PRINTS" id="PR01002">
    <property type="entry name" value="FLGFLGJ"/>
</dbReference>
<comment type="similarity">
    <text evidence="4">In the C-terminal section; belongs to the glycosyl hydrolase 73 family.</text>
</comment>
<dbReference type="Pfam" id="PF01832">
    <property type="entry name" value="Glucosaminidase"/>
    <property type="match status" value="1"/>
</dbReference>
<evidence type="ECO:0000256" key="8">
    <source>
        <dbReference type="ARBA" id="ARBA00023295"/>
    </source>
</evidence>
<evidence type="ECO:0000256" key="9">
    <source>
        <dbReference type="ARBA" id="ARBA00023316"/>
    </source>
</evidence>
<keyword evidence="9" id="KW-0961">Cell wall biogenesis/degradation</keyword>
<comment type="caution">
    <text evidence="12">The sequence shown here is derived from an EMBL/GenBank/DDBJ whole genome shotgun (WGS) entry which is preliminary data.</text>
</comment>